<sequence length="133" mass="14203">MNKHLAAYAATALVLLMLDVLWIGGLAQSLYQEGIGHLMAEQPRLGVAALFYVLYPIGLLVFVVAPRGVTDDWPATLLRGALFGLVAYATYDLTNLATLKEWPAGLAMLDMAWGCVASCGAASAGRLAFQRFA</sequence>
<comment type="caution">
    <text evidence="2">The sequence shown here is derived from an EMBL/GenBank/DDBJ whole genome shotgun (WGS) entry which is preliminary data.</text>
</comment>
<keyword evidence="1" id="KW-1133">Transmembrane helix</keyword>
<keyword evidence="1" id="KW-0472">Membrane</keyword>
<evidence type="ECO:0000313" key="3">
    <source>
        <dbReference type="Proteomes" id="UP001321700"/>
    </source>
</evidence>
<keyword evidence="1" id="KW-0812">Transmembrane</keyword>
<dbReference type="InterPro" id="IPR018687">
    <property type="entry name" value="DUF2177_membr"/>
</dbReference>
<feature type="transmembrane region" description="Helical" evidence="1">
    <location>
        <begin position="5"/>
        <end position="25"/>
    </location>
</feature>
<name>A0ABU3KL86_9BURK</name>
<proteinExistence type="predicted"/>
<feature type="transmembrane region" description="Helical" evidence="1">
    <location>
        <begin position="73"/>
        <end position="91"/>
    </location>
</feature>
<accession>A0ABU3KL86</accession>
<keyword evidence="3" id="KW-1185">Reference proteome</keyword>
<reference evidence="2 3" key="1">
    <citation type="submission" date="2023-08" db="EMBL/GenBank/DDBJ databases">
        <title>Rhodoferax potami sp. nov. and Rhodoferax mekongensis sp. nov., isolated from the Mekong River in Thailand.</title>
        <authorList>
            <person name="Kitikhun S."/>
            <person name="Charoenyingcharoen P."/>
            <person name="Siriarchawattana P."/>
            <person name="Likhitrattanapisal S."/>
            <person name="Nilsakha T."/>
            <person name="Chanpet A."/>
            <person name="Rattanawaree P."/>
            <person name="Ingsriswang S."/>
        </authorList>
    </citation>
    <scope>NUCLEOTIDE SEQUENCE [LARGE SCALE GENOMIC DNA]</scope>
    <source>
        <strain evidence="2 3">TBRC 17660</strain>
    </source>
</reference>
<gene>
    <name evidence="2" type="ORF">RAE19_07275</name>
</gene>
<dbReference type="Pfam" id="PF09945">
    <property type="entry name" value="DUF2177"/>
    <property type="match status" value="1"/>
</dbReference>
<feature type="transmembrane region" description="Helical" evidence="1">
    <location>
        <begin position="45"/>
        <end position="66"/>
    </location>
</feature>
<organism evidence="2 3">
    <name type="scientific">Rhodoferax potami</name>
    <dbReference type="NCBI Taxonomy" id="3068338"/>
    <lineage>
        <taxon>Bacteria</taxon>
        <taxon>Pseudomonadati</taxon>
        <taxon>Pseudomonadota</taxon>
        <taxon>Betaproteobacteria</taxon>
        <taxon>Burkholderiales</taxon>
        <taxon>Comamonadaceae</taxon>
        <taxon>Rhodoferax</taxon>
    </lineage>
</organism>
<protein>
    <submittedName>
        <fullName evidence="2">DUF2177 family protein</fullName>
    </submittedName>
</protein>
<evidence type="ECO:0000256" key="1">
    <source>
        <dbReference type="SAM" id="Phobius"/>
    </source>
</evidence>
<dbReference type="RefSeq" id="WP_313874263.1">
    <property type="nucleotide sequence ID" value="NZ_JAVBIK010000001.1"/>
</dbReference>
<dbReference type="EMBL" id="JAVBIK010000001">
    <property type="protein sequence ID" value="MDT7518506.1"/>
    <property type="molecule type" value="Genomic_DNA"/>
</dbReference>
<dbReference type="Proteomes" id="UP001321700">
    <property type="component" value="Unassembled WGS sequence"/>
</dbReference>
<evidence type="ECO:0000313" key="2">
    <source>
        <dbReference type="EMBL" id="MDT7518506.1"/>
    </source>
</evidence>